<proteinExistence type="predicted"/>
<name>A0A9W9ZYK4_9CNID</name>
<keyword evidence="2" id="KW-0472">Membrane</keyword>
<evidence type="ECO:0000313" key="4">
    <source>
        <dbReference type="Proteomes" id="UP001163046"/>
    </source>
</evidence>
<keyword evidence="4" id="KW-1185">Reference proteome</keyword>
<dbReference type="Proteomes" id="UP001163046">
    <property type="component" value="Unassembled WGS sequence"/>
</dbReference>
<dbReference type="EMBL" id="MU825433">
    <property type="protein sequence ID" value="KAJ7389438.1"/>
    <property type="molecule type" value="Genomic_DNA"/>
</dbReference>
<protein>
    <submittedName>
        <fullName evidence="3">Uncharacterized protein</fullName>
    </submittedName>
</protein>
<keyword evidence="2" id="KW-0812">Transmembrane</keyword>
<evidence type="ECO:0000256" key="2">
    <source>
        <dbReference type="SAM" id="Phobius"/>
    </source>
</evidence>
<organism evidence="3 4">
    <name type="scientific">Desmophyllum pertusum</name>
    <dbReference type="NCBI Taxonomy" id="174260"/>
    <lineage>
        <taxon>Eukaryota</taxon>
        <taxon>Metazoa</taxon>
        <taxon>Cnidaria</taxon>
        <taxon>Anthozoa</taxon>
        <taxon>Hexacorallia</taxon>
        <taxon>Scleractinia</taxon>
        <taxon>Caryophylliina</taxon>
        <taxon>Caryophylliidae</taxon>
        <taxon>Desmophyllum</taxon>
    </lineage>
</organism>
<accession>A0A9W9ZYK4</accession>
<feature type="region of interest" description="Disordered" evidence="1">
    <location>
        <begin position="54"/>
        <end position="92"/>
    </location>
</feature>
<keyword evidence="2" id="KW-1133">Transmembrane helix</keyword>
<evidence type="ECO:0000256" key="1">
    <source>
        <dbReference type="SAM" id="MobiDB-lite"/>
    </source>
</evidence>
<reference evidence="3" key="1">
    <citation type="submission" date="2023-01" db="EMBL/GenBank/DDBJ databases">
        <title>Genome assembly of the deep-sea coral Lophelia pertusa.</title>
        <authorList>
            <person name="Herrera S."/>
            <person name="Cordes E."/>
        </authorList>
    </citation>
    <scope>NUCLEOTIDE SEQUENCE</scope>
    <source>
        <strain evidence="3">USNM1676648</strain>
        <tissue evidence="3">Polyp</tissue>
    </source>
</reference>
<evidence type="ECO:0000313" key="3">
    <source>
        <dbReference type="EMBL" id="KAJ7389438.1"/>
    </source>
</evidence>
<comment type="caution">
    <text evidence="3">The sequence shown here is derived from an EMBL/GenBank/DDBJ whole genome shotgun (WGS) entry which is preliminary data.</text>
</comment>
<gene>
    <name evidence="3" type="ORF">OS493_031682</name>
</gene>
<sequence>MMCAAKAQCGNIRAAACNSSTYQGMGLILKKCELKCCDNADKCNGIGAAGATMPANHPDTAPGNNTTLRPGTNNTLRPGTNTTAKPGPSTTLRPRTSITSTTLGNNGCSHVASFVAILMSITAIFAGFFTH</sequence>
<feature type="compositionally biased region" description="Polar residues" evidence="1">
    <location>
        <begin position="62"/>
        <end position="92"/>
    </location>
</feature>
<feature type="transmembrane region" description="Helical" evidence="2">
    <location>
        <begin position="111"/>
        <end position="129"/>
    </location>
</feature>
<dbReference type="AlphaFoldDB" id="A0A9W9ZYK4"/>